<name>A0AA36EQJ3_LACSI</name>
<accession>A0AA36EQJ3</accession>
<organism evidence="1 2">
    <name type="scientific">Lactuca saligna</name>
    <name type="common">Willowleaf lettuce</name>
    <dbReference type="NCBI Taxonomy" id="75948"/>
    <lineage>
        <taxon>Eukaryota</taxon>
        <taxon>Viridiplantae</taxon>
        <taxon>Streptophyta</taxon>
        <taxon>Embryophyta</taxon>
        <taxon>Tracheophyta</taxon>
        <taxon>Spermatophyta</taxon>
        <taxon>Magnoliopsida</taxon>
        <taxon>eudicotyledons</taxon>
        <taxon>Gunneridae</taxon>
        <taxon>Pentapetalae</taxon>
        <taxon>asterids</taxon>
        <taxon>campanulids</taxon>
        <taxon>Asterales</taxon>
        <taxon>Asteraceae</taxon>
        <taxon>Cichorioideae</taxon>
        <taxon>Cichorieae</taxon>
        <taxon>Lactucinae</taxon>
        <taxon>Lactuca</taxon>
    </lineage>
</organism>
<protein>
    <submittedName>
        <fullName evidence="1">Uncharacterized protein</fullName>
    </submittedName>
</protein>
<reference evidence="1" key="1">
    <citation type="submission" date="2023-04" db="EMBL/GenBank/DDBJ databases">
        <authorList>
            <person name="Vijverberg K."/>
            <person name="Xiong W."/>
            <person name="Schranz E."/>
        </authorList>
    </citation>
    <scope>NUCLEOTIDE SEQUENCE</scope>
</reference>
<keyword evidence="2" id="KW-1185">Reference proteome</keyword>
<dbReference type="Proteomes" id="UP001177003">
    <property type="component" value="Chromosome 9"/>
</dbReference>
<dbReference type="EMBL" id="OX465085">
    <property type="protein sequence ID" value="CAI9301990.1"/>
    <property type="molecule type" value="Genomic_DNA"/>
</dbReference>
<evidence type="ECO:0000313" key="2">
    <source>
        <dbReference type="Proteomes" id="UP001177003"/>
    </source>
</evidence>
<sequence>MQMNDVGHHPIKNVENDSIDIILSNDFSNFTFSIDFGQYFQTPQSAGDDIEIGPSMGKSGEEPLHPFGGGLSSHLLDAIYMSGGPVYNSFIWELKRLACSSFFWQFQMIPQLQCYWHPMNTQIHTCHRCHIYNAKKHFKGLQGVWMWREKGLKSPWQKRHVQDKRSGNAEMGGDCWIESTKVNILRNLQSHGMATCFPFRGREFFLD</sequence>
<proteinExistence type="predicted"/>
<evidence type="ECO:0000313" key="1">
    <source>
        <dbReference type="EMBL" id="CAI9301990.1"/>
    </source>
</evidence>
<gene>
    <name evidence="1" type="ORF">LSALG_LOCUS40504</name>
</gene>
<dbReference type="AlphaFoldDB" id="A0AA36EQJ3"/>